<dbReference type="EMBL" id="JBHTEB010000001">
    <property type="protein sequence ID" value="MFD0315021.1"/>
    <property type="molecule type" value="Genomic_DNA"/>
</dbReference>
<feature type="domain" description="Beta-lactamase-related" evidence="3">
    <location>
        <begin position="49"/>
        <end position="376"/>
    </location>
</feature>
<dbReference type="GO" id="GO:0016787">
    <property type="term" value="F:hydrolase activity"/>
    <property type="evidence" value="ECO:0007669"/>
    <property type="project" value="UniProtKB-KW"/>
</dbReference>
<sequence>MTPPTSPRTHRGASRRTTVTVATTVTALAVALTGTALAGHDSHHATREAVEAAVKDGVPGITLTARDTHGRWSTTAGVGDLRTGQPRTPADRYRVGSVTKTFVATVLLQLESEGRLSLDDTVDRWLPGAVRGNGNDGGAITVRHLLNHTSGLYDYTSDPGFARAHFTADGFLAHRHDTHTPADLLAVALRHRPLFTPGDGWSYSNTNYVVAGSVIEAVTGRPYGDEIRARIIRPLHLTSTSVPGTRPDVPAPSSRAYSKLSPTSTTGPTYDVTRFNPSIAGAAGEMISNSTDLNRFYSALLRGALLPPEQLKEMKTTVPAPDAAPPTKERYGLGLASRQLTCGTVVWGHGGGIYGSLSEAVTTADGGHTLAFNLNGDWTGATDAILEAEFCPEGR</sequence>
<evidence type="ECO:0000313" key="5">
    <source>
        <dbReference type="Proteomes" id="UP001597023"/>
    </source>
</evidence>
<keyword evidence="2" id="KW-0732">Signal</keyword>
<evidence type="ECO:0000256" key="2">
    <source>
        <dbReference type="SAM" id="SignalP"/>
    </source>
</evidence>
<accession>A0ABW2WAW8</accession>
<dbReference type="Gene3D" id="3.40.710.10">
    <property type="entry name" value="DD-peptidase/beta-lactamase superfamily"/>
    <property type="match status" value="1"/>
</dbReference>
<feature type="region of interest" description="Disordered" evidence="1">
    <location>
        <begin position="239"/>
        <end position="269"/>
    </location>
</feature>
<dbReference type="SUPFAM" id="SSF56601">
    <property type="entry name" value="beta-lactamase/transpeptidase-like"/>
    <property type="match status" value="1"/>
</dbReference>
<keyword evidence="4" id="KW-0378">Hydrolase</keyword>
<evidence type="ECO:0000256" key="1">
    <source>
        <dbReference type="SAM" id="MobiDB-lite"/>
    </source>
</evidence>
<dbReference type="PANTHER" id="PTHR46825:SF7">
    <property type="entry name" value="D-ALANYL-D-ALANINE CARBOXYPEPTIDASE"/>
    <property type="match status" value="1"/>
</dbReference>
<evidence type="ECO:0000313" key="4">
    <source>
        <dbReference type="EMBL" id="MFD0315021.1"/>
    </source>
</evidence>
<organism evidence="4 5">
    <name type="scientific">Streptomyces flavalbus</name>
    <dbReference type="NCBI Taxonomy" id="2665155"/>
    <lineage>
        <taxon>Bacteria</taxon>
        <taxon>Bacillati</taxon>
        <taxon>Actinomycetota</taxon>
        <taxon>Actinomycetes</taxon>
        <taxon>Kitasatosporales</taxon>
        <taxon>Streptomycetaceae</taxon>
        <taxon>Streptomyces</taxon>
    </lineage>
</organism>
<feature type="region of interest" description="Disordered" evidence="1">
    <location>
        <begin position="67"/>
        <end position="89"/>
    </location>
</feature>
<dbReference type="RefSeq" id="WP_381607658.1">
    <property type="nucleotide sequence ID" value="NZ_JBHTEB010000001.1"/>
</dbReference>
<dbReference type="InterPro" id="IPR050491">
    <property type="entry name" value="AmpC-like"/>
</dbReference>
<feature type="signal peptide" evidence="2">
    <location>
        <begin position="1"/>
        <end position="38"/>
    </location>
</feature>
<feature type="chain" id="PRO_5045418456" evidence="2">
    <location>
        <begin position="39"/>
        <end position="395"/>
    </location>
</feature>
<gene>
    <name evidence="4" type="ORF">ACFQZ6_12425</name>
</gene>
<dbReference type="EC" id="3.-.-.-" evidence="4"/>
<protein>
    <submittedName>
        <fullName evidence="4">Serine hydrolase domain-containing protein</fullName>
        <ecNumber evidence="4">3.-.-.-</ecNumber>
    </submittedName>
</protein>
<dbReference type="Pfam" id="PF00144">
    <property type="entry name" value="Beta-lactamase"/>
    <property type="match status" value="1"/>
</dbReference>
<dbReference type="InterPro" id="IPR012338">
    <property type="entry name" value="Beta-lactam/transpept-like"/>
</dbReference>
<dbReference type="InterPro" id="IPR001466">
    <property type="entry name" value="Beta-lactam-related"/>
</dbReference>
<reference evidence="5" key="1">
    <citation type="journal article" date="2019" name="Int. J. Syst. Evol. Microbiol.">
        <title>The Global Catalogue of Microorganisms (GCM) 10K type strain sequencing project: providing services to taxonomists for standard genome sequencing and annotation.</title>
        <authorList>
            <consortium name="The Broad Institute Genomics Platform"/>
            <consortium name="The Broad Institute Genome Sequencing Center for Infectious Disease"/>
            <person name="Wu L."/>
            <person name="Ma J."/>
        </authorList>
    </citation>
    <scope>NUCLEOTIDE SEQUENCE [LARGE SCALE GENOMIC DNA]</scope>
    <source>
        <strain evidence="5">CGMCC 4.7400</strain>
    </source>
</reference>
<proteinExistence type="predicted"/>
<dbReference type="Proteomes" id="UP001597023">
    <property type="component" value="Unassembled WGS sequence"/>
</dbReference>
<evidence type="ECO:0000259" key="3">
    <source>
        <dbReference type="Pfam" id="PF00144"/>
    </source>
</evidence>
<keyword evidence="5" id="KW-1185">Reference proteome</keyword>
<dbReference type="PANTHER" id="PTHR46825">
    <property type="entry name" value="D-ALANYL-D-ALANINE-CARBOXYPEPTIDASE/ENDOPEPTIDASE AMPH"/>
    <property type="match status" value="1"/>
</dbReference>
<name>A0ABW2WAW8_9ACTN</name>
<comment type="caution">
    <text evidence="4">The sequence shown here is derived from an EMBL/GenBank/DDBJ whole genome shotgun (WGS) entry which is preliminary data.</text>
</comment>